<dbReference type="InterPro" id="IPR036691">
    <property type="entry name" value="Endo/exonu/phosph_ase_sf"/>
</dbReference>
<organism evidence="3">
    <name type="scientific">Schistocephalus solidus</name>
    <name type="common">Tapeworm</name>
    <dbReference type="NCBI Taxonomy" id="70667"/>
    <lineage>
        <taxon>Eukaryota</taxon>
        <taxon>Metazoa</taxon>
        <taxon>Spiralia</taxon>
        <taxon>Lophotrochozoa</taxon>
        <taxon>Platyhelminthes</taxon>
        <taxon>Cestoda</taxon>
        <taxon>Eucestoda</taxon>
        <taxon>Diphyllobothriidea</taxon>
        <taxon>Diphyllobothriidae</taxon>
        <taxon>Schistocephalus</taxon>
    </lineage>
</organism>
<dbReference type="AlphaFoldDB" id="A0A183TLB0"/>
<evidence type="ECO:0000313" key="3">
    <source>
        <dbReference type="WBParaSite" id="SSLN_0001791301-mRNA-1"/>
    </source>
</evidence>
<dbReference type="EMBL" id="UYSU01042209">
    <property type="protein sequence ID" value="VDM03644.1"/>
    <property type="molecule type" value="Genomic_DNA"/>
</dbReference>
<protein>
    <submittedName>
        <fullName evidence="1 3">Uncharacterized protein</fullName>
    </submittedName>
</protein>
<name>A0A183TLB0_SCHSO</name>
<keyword evidence="2" id="KW-1185">Reference proteome</keyword>
<reference evidence="3" key="1">
    <citation type="submission" date="2016-06" db="UniProtKB">
        <authorList>
            <consortium name="WormBaseParasite"/>
        </authorList>
    </citation>
    <scope>IDENTIFICATION</scope>
</reference>
<reference evidence="1 2" key="2">
    <citation type="submission" date="2018-11" db="EMBL/GenBank/DDBJ databases">
        <authorList>
            <consortium name="Pathogen Informatics"/>
        </authorList>
    </citation>
    <scope>NUCLEOTIDE SEQUENCE [LARGE SCALE GENOMIC DNA]</scope>
    <source>
        <strain evidence="1 2">NST_G2</strain>
    </source>
</reference>
<dbReference type="Proteomes" id="UP000275846">
    <property type="component" value="Unassembled WGS sequence"/>
</dbReference>
<dbReference type="WBParaSite" id="SSLN_0001791301-mRNA-1">
    <property type="protein sequence ID" value="SSLN_0001791301-mRNA-1"/>
    <property type="gene ID" value="SSLN_0001791301"/>
</dbReference>
<evidence type="ECO:0000313" key="2">
    <source>
        <dbReference type="Proteomes" id="UP000275846"/>
    </source>
</evidence>
<sequence length="212" mass="24298">MCVHPQPACLTPEHFISPTLKMSYFGRNRTPCNRPKRRTVLVDREMARYKVDIAALSETRFSEQGQLEEAGAGYTFFGSGRQKASRHDAGVAFTILNETVGRLFAKIITSYAPPMMNSDVVKDKFYKACTPCWRLNQITQKLENMNAADDNAYVETRWCQLRNVIQSTALKVLERACLQHQDWLDDNDADIRRLDYTKPTWTFGLTPPRKPS</sequence>
<evidence type="ECO:0000313" key="1">
    <source>
        <dbReference type="EMBL" id="VDM03644.1"/>
    </source>
</evidence>
<dbReference type="Gene3D" id="3.60.10.10">
    <property type="entry name" value="Endonuclease/exonuclease/phosphatase"/>
    <property type="match status" value="1"/>
</dbReference>
<accession>A0A183TLB0</accession>
<gene>
    <name evidence="1" type="ORF">SSLN_LOCUS17258</name>
</gene>
<proteinExistence type="predicted"/>